<evidence type="ECO:0000313" key="3">
    <source>
        <dbReference type="Proteomes" id="UP000215224"/>
    </source>
</evidence>
<name>A0A223KNK8_9BACI</name>
<sequence length="534" mass="62629">MKQPENVNIKFGDLINQIDSGDIKIPQFQREFVWSKTKSAELLDSILKGYPIGSFTLWKTTERLRTIRNLGGANLPDAREDHPIDYVLDGQQRMTSLYASFKGLKINKNSNVEDFEEIYIDLTVEENGQLVITDVKDRKKEEVIKLKELLYGGRKLMRIYPESLDAKLEEYKNRFITYTFSGIILKNVPIDIATEVFSRLNVGGQPLSTFEIMVAKTYDETKNFDLSIKYDEFINRVEDVGYETISASTLLQLIAVLIKKECTRKHILSLSRDEFIKIWDSAIDALEHAIDYFKSYYRIPVSKLLPYNALLIPFAYFFYHHNDRPNNTQRRYLEDFFWRTSISERYSQSLEAKVAQDIKRIDKILEEKLPNYDYEVNIEPSDIIDNGWFSTGRSFIKAILCLFTYQEPKSFLDNSKVTLDNDWLKIATSKNYHHFFPKKFLEGKKEEFYINHIANITIVDDYLNKRKIKTKDPSIYMSEFQKANRDLENTMKTHLIDLDNFGIFTDDYDTFLNKRAEAISNELKKKIIKQSLSK</sequence>
<evidence type="ECO:0000313" key="2">
    <source>
        <dbReference type="EMBL" id="AST91071.1"/>
    </source>
</evidence>
<dbReference type="InterPro" id="IPR004919">
    <property type="entry name" value="GmrSD_N"/>
</dbReference>
<reference evidence="2 3" key="1">
    <citation type="submission" date="2016-12" db="EMBL/GenBank/DDBJ databases">
        <title>The whole genome sequencing and assembly of Bacillus cohnii DSM 6307T strain.</title>
        <authorList>
            <person name="Lee Y.-J."/>
            <person name="Yi H."/>
            <person name="Bahn Y.-S."/>
            <person name="Kim J.F."/>
            <person name="Lee D.-W."/>
        </authorList>
    </citation>
    <scope>NUCLEOTIDE SEQUENCE [LARGE SCALE GENOMIC DNA]</scope>
    <source>
        <strain evidence="2 3">DSM 6307</strain>
    </source>
</reference>
<proteinExistence type="predicted"/>
<dbReference type="EMBL" id="CP018866">
    <property type="protein sequence ID" value="AST91071.1"/>
    <property type="molecule type" value="Genomic_DNA"/>
</dbReference>
<dbReference type="Proteomes" id="UP000215224">
    <property type="component" value="Chromosome"/>
</dbReference>
<dbReference type="PANTHER" id="PTHR37292:SF2">
    <property type="entry name" value="DUF262 DOMAIN-CONTAINING PROTEIN"/>
    <property type="match status" value="1"/>
</dbReference>
<gene>
    <name evidence="2" type="ORF">BC6307_07160</name>
</gene>
<feature type="domain" description="GmrSD restriction endonucleases N-terminal" evidence="1">
    <location>
        <begin position="12"/>
        <end position="216"/>
    </location>
</feature>
<evidence type="ECO:0000259" key="1">
    <source>
        <dbReference type="Pfam" id="PF03235"/>
    </source>
</evidence>
<protein>
    <recommendedName>
        <fullName evidence="1">GmrSD restriction endonucleases N-terminal domain-containing protein</fullName>
    </recommendedName>
</protein>
<dbReference type="AlphaFoldDB" id="A0A223KNK8"/>
<dbReference type="KEGG" id="bcoh:BC6307_07160"/>
<dbReference type="Pfam" id="PF03235">
    <property type="entry name" value="GmrSD_N"/>
    <property type="match status" value="1"/>
</dbReference>
<accession>A0A223KNK8</accession>
<dbReference type="RefSeq" id="WP_066411223.1">
    <property type="nucleotide sequence ID" value="NZ_CP018866.1"/>
</dbReference>
<keyword evidence="3" id="KW-1185">Reference proteome</keyword>
<organism evidence="2 3">
    <name type="scientific">Sutcliffiella cohnii</name>
    <dbReference type="NCBI Taxonomy" id="33932"/>
    <lineage>
        <taxon>Bacteria</taxon>
        <taxon>Bacillati</taxon>
        <taxon>Bacillota</taxon>
        <taxon>Bacilli</taxon>
        <taxon>Bacillales</taxon>
        <taxon>Bacillaceae</taxon>
        <taxon>Sutcliffiella</taxon>
    </lineage>
</organism>
<dbReference type="STRING" id="1314751.GCA_001591425_00338"/>
<dbReference type="PANTHER" id="PTHR37292">
    <property type="entry name" value="VNG6097C"/>
    <property type="match status" value="1"/>
</dbReference>